<evidence type="ECO:0000313" key="1">
    <source>
        <dbReference type="EMBL" id="KAL3420846.1"/>
    </source>
</evidence>
<evidence type="ECO:0000313" key="2">
    <source>
        <dbReference type="Proteomes" id="UP001629113"/>
    </source>
</evidence>
<dbReference type="Gene3D" id="3.40.50.1820">
    <property type="entry name" value="alpha/beta hydrolase"/>
    <property type="match status" value="1"/>
</dbReference>
<proteinExistence type="predicted"/>
<organism evidence="1 2">
    <name type="scientific">Phlyctema vagabunda</name>
    <dbReference type="NCBI Taxonomy" id="108571"/>
    <lineage>
        <taxon>Eukaryota</taxon>
        <taxon>Fungi</taxon>
        <taxon>Dikarya</taxon>
        <taxon>Ascomycota</taxon>
        <taxon>Pezizomycotina</taxon>
        <taxon>Leotiomycetes</taxon>
        <taxon>Helotiales</taxon>
        <taxon>Dermateaceae</taxon>
        <taxon>Phlyctema</taxon>
    </lineage>
</organism>
<protein>
    <submittedName>
        <fullName evidence="1">Polyketide synthase</fullName>
    </submittedName>
</protein>
<name>A0ABR4PCT5_9HELO</name>
<keyword evidence="2" id="KW-1185">Reference proteome</keyword>
<dbReference type="EMBL" id="JBFCZG010000006">
    <property type="protein sequence ID" value="KAL3420846.1"/>
    <property type="molecule type" value="Genomic_DNA"/>
</dbReference>
<comment type="caution">
    <text evidence="1">The sequence shown here is derived from an EMBL/GenBank/DDBJ whole genome shotgun (WGS) entry which is preliminary data.</text>
</comment>
<sequence>MLAGTVVEVLGSFLELYSSSQILHRVGILWATETVMDERQAPKMKGIHFMINKRKDFGPDGWDKILPGAEITIDTVNGANHFTLMSKENIQQVSNLINRVLA</sequence>
<gene>
    <name evidence="1" type="ORF">PVAG01_07291</name>
</gene>
<accession>A0ABR4PCT5</accession>
<dbReference type="Proteomes" id="UP001629113">
    <property type="component" value="Unassembled WGS sequence"/>
</dbReference>
<reference evidence="1 2" key="1">
    <citation type="submission" date="2024-06" db="EMBL/GenBank/DDBJ databases">
        <title>Complete genome of Phlyctema vagabunda strain 19-DSS-EL-015.</title>
        <authorList>
            <person name="Fiorenzani C."/>
        </authorList>
    </citation>
    <scope>NUCLEOTIDE SEQUENCE [LARGE SCALE GENOMIC DNA]</scope>
    <source>
        <strain evidence="1 2">19-DSS-EL-015</strain>
    </source>
</reference>
<dbReference type="InterPro" id="IPR029058">
    <property type="entry name" value="AB_hydrolase_fold"/>
</dbReference>